<protein>
    <submittedName>
        <fullName evidence="1">Uncharacterized protein</fullName>
    </submittedName>
</protein>
<evidence type="ECO:0000313" key="1">
    <source>
        <dbReference type="EMBL" id="AGC70408.1"/>
    </source>
</evidence>
<name>R4ITW3_9PSED</name>
<proteinExistence type="predicted"/>
<organism evidence="1">
    <name type="scientific">Pseudomonas migulae</name>
    <dbReference type="NCBI Taxonomy" id="78543"/>
    <lineage>
        <taxon>Bacteria</taxon>
        <taxon>Pseudomonadati</taxon>
        <taxon>Pseudomonadota</taxon>
        <taxon>Gammaproteobacteria</taxon>
        <taxon>Pseudomonadales</taxon>
        <taxon>Pseudomonadaceae</taxon>
        <taxon>Pseudomonas</taxon>
    </lineage>
</organism>
<dbReference type="EMBL" id="JX891462">
    <property type="protein sequence ID" value="AGC70408.1"/>
    <property type="molecule type" value="Genomic_DNA"/>
</dbReference>
<reference evidence="1" key="1">
    <citation type="journal article" date="2013" name="Plasmid">
        <title>Complete nucleotide sequence of the self-transmissible TOL plasmid pD2RT provides new insight into arrangement of toluene catabolic plasmids.</title>
        <authorList>
            <person name="Jutkina J."/>
            <person name="Hansen L.H."/>
            <person name="Li L."/>
            <person name="Heinaru E."/>
            <person name="Vedler E."/>
            <person name="Joesaar M."/>
            <person name="Heinaru A."/>
        </authorList>
    </citation>
    <scope>NUCLEOTIDE SEQUENCE</scope>
    <source>
        <strain evidence="1">D2RT</strain>
        <plasmid evidence="1">pD2RT</plasmid>
    </source>
</reference>
<gene>
    <name evidence="1" type="ORF">pD2RT_054</name>
</gene>
<geneLocation type="plasmid" evidence="1">
    <name>pD2RT</name>
</geneLocation>
<keyword evidence="1" id="KW-0614">Plasmid</keyword>
<dbReference type="AlphaFoldDB" id="R4ITW3"/>
<sequence length="62" mass="6840">MNYTATYKAPLGTGKTVYGFEVEVIDLRTDVRSWICIDANTKASAGKKARLLGYSVCSMNFL</sequence>
<accession>R4ITW3</accession>
<dbReference type="RefSeq" id="WP_016355654.1">
    <property type="nucleotide sequence ID" value="NC_021250.1"/>
</dbReference>